<protein>
    <recommendedName>
        <fullName evidence="6">Mediator of RNA polymerase II transcription subunit 19</fullName>
    </recommendedName>
    <alternativeName>
        <fullName evidence="6">Mediator complex subunit 19</fullName>
    </alternativeName>
</protein>
<evidence type="ECO:0000256" key="6">
    <source>
        <dbReference type="RuleBase" id="RU364151"/>
    </source>
</evidence>
<evidence type="ECO:0000313" key="8">
    <source>
        <dbReference type="EnsemblMetazoa" id="SCAU003890-PA"/>
    </source>
</evidence>
<dbReference type="VEuPathDB" id="VectorBase:SCAU003890"/>
<reference evidence="8" key="1">
    <citation type="submission" date="2020-05" db="UniProtKB">
        <authorList>
            <consortium name="EnsemblMetazoa"/>
        </authorList>
    </citation>
    <scope>IDENTIFICATION</scope>
    <source>
        <strain evidence="8">USDA</strain>
    </source>
</reference>
<feature type="compositionally biased region" description="Basic residues" evidence="7">
    <location>
        <begin position="169"/>
        <end position="181"/>
    </location>
</feature>
<evidence type="ECO:0000313" key="9">
    <source>
        <dbReference type="Proteomes" id="UP000095300"/>
    </source>
</evidence>
<feature type="compositionally biased region" description="Low complexity" evidence="7">
    <location>
        <begin position="236"/>
        <end position="247"/>
    </location>
</feature>
<keyword evidence="4 6" id="KW-0804">Transcription</keyword>
<comment type="similarity">
    <text evidence="2 6">Belongs to the Mediator complex subunit 19 family.</text>
</comment>
<name>A0A1I8P163_STOCA</name>
<keyword evidence="3 6" id="KW-0805">Transcription regulation</keyword>
<dbReference type="Proteomes" id="UP000095300">
    <property type="component" value="Unassembled WGS sequence"/>
</dbReference>
<feature type="compositionally biased region" description="Low complexity" evidence="7">
    <location>
        <begin position="255"/>
        <end position="269"/>
    </location>
</feature>
<dbReference type="GO" id="GO:0016592">
    <property type="term" value="C:mediator complex"/>
    <property type="evidence" value="ECO:0007669"/>
    <property type="project" value="InterPro"/>
</dbReference>
<dbReference type="PANTHER" id="PTHR22536:SF1">
    <property type="entry name" value="MEDIATOR OF RNA POLYMERASE II TRANSCRIPTION SUBUNIT 19"/>
    <property type="match status" value="1"/>
</dbReference>
<dbReference type="OrthoDB" id="10044050at2759"/>
<evidence type="ECO:0000256" key="5">
    <source>
        <dbReference type="ARBA" id="ARBA00023242"/>
    </source>
</evidence>
<feature type="compositionally biased region" description="Basic residues" evidence="7">
    <location>
        <begin position="216"/>
        <end position="229"/>
    </location>
</feature>
<keyword evidence="9" id="KW-1185">Reference proteome</keyword>
<evidence type="ECO:0000256" key="2">
    <source>
        <dbReference type="ARBA" id="ARBA00009259"/>
    </source>
</evidence>
<dbReference type="AlphaFoldDB" id="A0A1I8P163"/>
<dbReference type="EnsemblMetazoa" id="SCAU003890-RA">
    <property type="protein sequence ID" value="SCAU003890-PA"/>
    <property type="gene ID" value="SCAU003890"/>
</dbReference>
<evidence type="ECO:0000256" key="7">
    <source>
        <dbReference type="SAM" id="MobiDB-lite"/>
    </source>
</evidence>
<feature type="compositionally biased region" description="Polar residues" evidence="7">
    <location>
        <begin position="186"/>
        <end position="197"/>
    </location>
</feature>
<organism evidence="8 9">
    <name type="scientific">Stomoxys calcitrans</name>
    <name type="common">Stable fly</name>
    <name type="synonym">Conops calcitrans</name>
    <dbReference type="NCBI Taxonomy" id="35570"/>
    <lineage>
        <taxon>Eukaryota</taxon>
        <taxon>Metazoa</taxon>
        <taxon>Ecdysozoa</taxon>
        <taxon>Arthropoda</taxon>
        <taxon>Hexapoda</taxon>
        <taxon>Insecta</taxon>
        <taxon>Pterygota</taxon>
        <taxon>Neoptera</taxon>
        <taxon>Endopterygota</taxon>
        <taxon>Diptera</taxon>
        <taxon>Brachycera</taxon>
        <taxon>Muscomorpha</taxon>
        <taxon>Muscoidea</taxon>
        <taxon>Muscidae</taxon>
        <taxon>Stomoxys</taxon>
    </lineage>
</organism>
<dbReference type="CTD" id="219541"/>
<dbReference type="Pfam" id="PF10278">
    <property type="entry name" value="Med19"/>
    <property type="match status" value="1"/>
</dbReference>
<dbReference type="PANTHER" id="PTHR22536">
    <property type="entry name" value="LUNG CANCER METASTASIS-RELATED LCMR1 PROTEIN"/>
    <property type="match status" value="1"/>
</dbReference>
<feature type="compositionally biased region" description="Polar residues" evidence="7">
    <location>
        <begin position="35"/>
        <end position="49"/>
    </location>
</feature>
<evidence type="ECO:0000256" key="3">
    <source>
        <dbReference type="ARBA" id="ARBA00023015"/>
    </source>
</evidence>
<dbReference type="GO" id="GO:0003712">
    <property type="term" value="F:transcription coregulator activity"/>
    <property type="evidence" value="ECO:0007669"/>
    <property type="project" value="InterPro"/>
</dbReference>
<evidence type="ECO:0000256" key="1">
    <source>
        <dbReference type="ARBA" id="ARBA00004123"/>
    </source>
</evidence>
<keyword evidence="6" id="KW-0010">Activator</keyword>
<keyword evidence="5 6" id="KW-0539">Nucleus</keyword>
<dbReference type="KEGG" id="scac:106091401"/>
<dbReference type="STRING" id="35570.A0A1I8P163"/>
<comment type="subunit">
    <text evidence="6">Component of the Mediator complex.</text>
</comment>
<accession>A0A1I8P163</accession>
<evidence type="ECO:0000256" key="4">
    <source>
        <dbReference type="ARBA" id="ARBA00023163"/>
    </source>
</evidence>
<feature type="region of interest" description="Disordered" evidence="7">
    <location>
        <begin position="17"/>
        <end position="49"/>
    </location>
</feature>
<dbReference type="GeneID" id="106091401"/>
<sequence length="301" mass="33007">MMNNYSNMMMGEQFRKMDSNYSPKSSPHGGRSPVVSRQDSSGTLKATISLGKTPTIIQTGPFYSMKEPPGKGELTGDKDLMTEYGLHHTLTKFKDKKVKESLSSFLPNLPGIYDGMNNLENSTLRSVIDKPPIGGKELLPLSSVQLAGFRLHPGPLPEQYRAFNTIPARKHKNKHKKHKHKDGQQPPETNLMDSSGLETYEKKHKKQKRHEDEKERKKRKKEKKRKKKSHSPEPPSSGGVSPMLGGPSQQGGMMGMSMQGGSMGSLQGLTTGPNNPLGPGSGVTNMSGPGGMMMPQHASLF</sequence>
<gene>
    <name evidence="8" type="primary">106091401</name>
    <name evidence="6" type="synonym">MED19</name>
</gene>
<feature type="region of interest" description="Disordered" evidence="7">
    <location>
        <begin position="169"/>
        <end position="301"/>
    </location>
</feature>
<proteinExistence type="inferred from homology"/>
<dbReference type="GO" id="GO:0045944">
    <property type="term" value="P:positive regulation of transcription by RNA polymerase II"/>
    <property type="evidence" value="ECO:0007669"/>
    <property type="project" value="TreeGrafter"/>
</dbReference>
<comment type="function">
    <text evidence="6">Component of the Mediator complex, a coactivator involved in the regulated transcription of nearly all RNA polymerase II-dependent genes. Mediator functions as a bridge to convey information from gene-specific regulatory proteins to the basal RNA polymerase II transcription machinery. Mediator is recruited to promoters by direct interactions with regulatory proteins and serves as a scaffold for the assembly of a functional preinitiation complex with RNA polymerase II and the general transcription factors.</text>
</comment>
<comment type="subcellular location">
    <subcellularLocation>
        <location evidence="1 6">Nucleus</location>
    </subcellularLocation>
</comment>
<dbReference type="InterPro" id="IPR019403">
    <property type="entry name" value="Mediator_Med19_met"/>
</dbReference>